<protein>
    <recommendedName>
        <fullName evidence="2">N-acetylmuramoyl-L-alanine amidase</fullName>
        <ecNumber evidence="2">3.5.1.28</ecNumber>
    </recommendedName>
</protein>
<comment type="caution">
    <text evidence="5">The sequence shown here is derived from an EMBL/GenBank/DDBJ whole genome shotgun (WGS) entry which is preliminary data.</text>
</comment>
<evidence type="ECO:0000256" key="1">
    <source>
        <dbReference type="ARBA" id="ARBA00001561"/>
    </source>
</evidence>
<sequence length="382" mass="42445">MKRFFGVLFLGMSLLITQPIFSFEKNKPNDGKFTVVLDAGHGGHDPGNLGNGFKEKDIALKIVLKVGAILEKHPDIKVIYTRDDDSFVDLYVRGKIANEAKADLFVSVHCNSHGSSAHGTETFVLGLHANKRNFEVAKKENSVIYLEDNYEVNYAGYDINSPESFIGLTIMQEEFLDQSVFLAKSIQDNFTDKLKRVDRGVKQAGFIVLHQTFMPSVLVETGFLTYKPEGSYLNSNKGKSDMATSIADAIFKYKKHVEENIGDDFSFEVKDHSSGQVAIEQTDVSGNSSDVVTAEGVTFRVQIAAGSSAIETKAYNFKGLSPISREKEGSIYRYYYGEVTNYDDIKRMQQEAISKGYKSSFVVAFKNGEKVKVKSVLNSISN</sequence>
<dbReference type="Proteomes" id="UP001153642">
    <property type="component" value="Unassembled WGS sequence"/>
</dbReference>
<evidence type="ECO:0000256" key="2">
    <source>
        <dbReference type="ARBA" id="ARBA00011901"/>
    </source>
</evidence>
<feature type="domain" description="MurNAc-LAA" evidence="4">
    <location>
        <begin position="94"/>
        <end position="251"/>
    </location>
</feature>
<comment type="catalytic activity">
    <reaction evidence="1">
        <text>Hydrolyzes the link between N-acetylmuramoyl residues and L-amino acid residues in certain cell-wall glycopeptides.</text>
        <dbReference type="EC" id="3.5.1.28"/>
    </reaction>
</comment>
<dbReference type="RefSeq" id="WP_277898832.1">
    <property type="nucleotide sequence ID" value="NZ_JAPMUA010000001.1"/>
</dbReference>
<evidence type="ECO:0000313" key="5">
    <source>
        <dbReference type="EMBL" id="MDG3585103.1"/>
    </source>
</evidence>
<dbReference type="InterPro" id="IPR002508">
    <property type="entry name" value="MurNAc-LAA_cat"/>
</dbReference>
<evidence type="ECO:0000256" key="3">
    <source>
        <dbReference type="ARBA" id="ARBA00022801"/>
    </source>
</evidence>
<dbReference type="Pfam" id="PF01520">
    <property type="entry name" value="Amidase_3"/>
    <property type="match status" value="1"/>
</dbReference>
<dbReference type="Gene3D" id="3.40.630.40">
    <property type="entry name" value="Zn-dependent exopeptidases"/>
    <property type="match status" value="1"/>
</dbReference>
<dbReference type="PANTHER" id="PTHR30404:SF0">
    <property type="entry name" value="N-ACETYLMURAMOYL-L-ALANINE AMIDASE AMIC"/>
    <property type="match status" value="1"/>
</dbReference>
<proteinExistence type="predicted"/>
<dbReference type="PANTHER" id="PTHR30404">
    <property type="entry name" value="N-ACETYLMURAMOYL-L-ALANINE AMIDASE"/>
    <property type="match status" value="1"/>
</dbReference>
<keyword evidence="3" id="KW-0378">Hydrolase</keyword>
<dbReference type="SUPFAM" id="SSF53187">
    <property type="entry name" value="Zn-dependent exopeptidases"/>
    <property type="match status" value="1"/>
</dbReference>
<evidence type="ECO:0000313" key="6">
    <source>
        <dbReference type="Proteomes" id="UP001153642"/>
    </source>
</evidence>
<keyword evidence="6" id="KW-1185">Reference proteome</keyword>
<name>A0ABT6FPC0_9FLAO</name>
<reference evidence="5" key="1">
    <citation type="submission" date="2022-11" db="EMBL/GenBank/DDBJ databases">
        <title>High-quality draft genome sequence of Galbibacter sp. strain CMA-7.</title>
        <authorList>
            <person name="Wei L."/>
            <person name="Dong C."/>
            <person name="Shao Z."/>
        </authorList>
    </citation>
    <scope>NUCLEOTIDE SEQUENCE</scope>
    <source>
        <strain evidence="5">CMA-7</strain>
    </source>
</reference>
<dbReference type="InterPro" id="IPR050695">
    <property type="entry name" value="N-acetylmuramoyl_amidase_3"/>
</dbReference>
<accession>A0ABT6FPC0</accession>
<gene>
    <name evidence="5" type="ORF">OSR52_04425</name>
</gene>
<organism evidence="5 6">
    <name type="scientific">Galbibacter pacificus</name>
    <dbReference type="NCBI Taxonomy" id="2996052"/>
    <lineage>
        <taxon>Bacteria</taxon>
        <taxon>Pseudomonadati</taxon>
        <taxon>Bacteroidota</taxon>
        <taxon>Flavobacteriia</taxon>
        <taxon>Flavobacteriales</taxon>
        <taxon>Flavobacteriaceae</taxon>
        <taxon>Galbibacter</taxon>
    </lineage>
</organism>
<dbReference type="EC" id="3.5.1.28" evidence="2"/>
<evidence type="ECO:0000259" key="4">
    <source>
        <dbReference type="SMART" id="SM00646"/>
    </source>
</evidence>
<dbReference type="SMART" id="SM00646">
    <property type="entry name" value="Ami_3"/>
    <property type="match status" value="1"/>
</dbReference>
<dbReference type="CDD" id="cd02696">
    <property type="entry name" value="MurNAc-LAA"/>
    <property type="match status" value="1"/>
</dbReference>
<dbReference type="EMBL" id="JAPMUA010000001">
    <property type="protein sequence ID" value="MDG3585103.1"/>
    <property type="molecule type" value="Genomic_DNA"/>
</dbReference>